<proteinExistence type="predicted"/>
<feature type="region of interest" description="Disordered" evidence="1">
    <location>
        <begin position="1"/>
        <end position="26"/>
    </location>
</feature>
<evidence type="ECO:0000313" key="3">
    <source>
        <dbReference type="Proteomes" id="UP001307889"/>
    </source>
</evidence>
<protein>
    <submittedName>
        <fullName evidence="2">Uncharacterized protein</fullName>
    </submittedName>
</protein>
<name>A0ABN7B000_9HEMI</name>
<gene>
    <name evidence="2" type="ORF">NTJ_09790</name>
</gene>
<keyword evidence="3" id="KW-1185">Reference proteome</keyword>
<dbReference type="Proteomes" id="UP001307889">
    <property type="component" value="Chromosome 7"/>
</dbReference>
<feature type="compositionally biased region" description="Low complexity" evidence="1">
    <location>
        <begin position="1"/>
        <end position="10"/>
    </location>
</feature>
<reference evidence="2 3" key="1">
    <citation type="submission" date="2023-09" db="EMBL/GenBank/DDBJ databases">
        <title>Nesidiocoris tenuis whole genome shotgun sequence.</title>
        <authorList>
            <person name="Shibata T."/>
            <person name="Shimoda M."/>
            <person name="Kobayashi T."/>
            <person name="Uehara T."/>
        </authorList>
    </citation>
    <scope>NUCLEOTIDE SEQUENCE [LARGE SCALE GENOMIC DNA]</scope>
    <source>
        <strain evidence="2 3">Japan</strain>
    </source>
</reference>
<sequence>MVPRGANGSRRSGRSPISTPKVLYGKHDGSLFEPEDILSRPRPKFQVGFIPYTAGRAMGSILEPDGRKTGDQGQITMAGLNSAPVFSINGFHGRDIGKKVPVTLMKLSPGIKKNLGLRGKNSETD</sequence>
<organism evidence="2 3">
    <name type="scientific">Nesidiocoris tenuis</name>
    <dbReference type="NCBI Taxonomy" id="355587"/>
    <lineage>
        <taxon>Eukaryota</taxon>
        <taxon>Metazoa</taxon>
        <taxon>Ecdysozoa</taxon>
        <taxon>Arthropoda</taxon>
        <taxon>Hexapoda</taxon>
        <taxon>Insecta</taxon>
        <taxon>Pterygota</taxon>
        <taxon>Neoptera</taxon>
        <taxon>Paraneoptera</taxon>
        <taxon>Hemiptera</taxon>
        <taxon>Heteroptera</taxon>
        <taxon>Panheteroptera</taxon>
        <taxon>Cimicomorpha</taxon>
        <taxon>Miridae</taxon>
        <taxon>Dicyphina</taxon>
        <taxon>Nesidiocoris</taxon>
    </lineage>
</organism>
<evidence type="ECO:0000313" key="2">
    <source>
        <dbReference type="EMBL" id="BES96977.1"/>
    </source>
</evidence>
<evidence type="ECO:0000256" key="1">
    <source>
        <dbReference type="SAM" id="MobiDB-lite"/>
    </source>
</evidence>
<accession>A0ABN7B000</accession>
<dbReference type="EMBL" id="AP028915">
    <property type="protein sequence ID" value="BES96977.1"/>
    <property type="molecule type" value="Genomic_DNA"/>
</dbReference>